<protein>
    <recommendedName>
        <fullName evidence="2">DNA polymerase Y-family little finger domain-containing protein</fullName>
    </recommendedName>
</protein>
<comment type="caution">
    <text evidence="3">The sequence shown here is derived from an EMBL/GenBank/DDBJ whole genome shotgun (WGS) entry which is preliminary data.</text>
</comment>
<keyword evidence="4" id="KW-1185">Reference proteome</keyword>
<dbReference type="RefSeq" id="WP_381330279.1">
    <property type="nucleotide sequence ID" value="NZ_JBHTMM010000083.1"/>
</dbReference>
<dbReference type="InterPro" id="IPR017961">
    <property type="entry name" value="DNA_pol_Y-fam_little_finger"/>
</dbReference>
<dbReference type="EMBL" id="JBHTMM010000083">
    <property type="protein sequence ID" value="MFD1311581.1"/>
    <property type="molecule type" value="Genomic_DNA"/>
</dbReference>
<feature type="domain" description="DNA polymerase Y-family little finger" evidence="2">
    <location>
        <begin position="1"/>
        <end position="76"/>
    </location>
</feature>
<reference evidence="4" key="1">
    <citation type="journal article" date="2019" name="Int. J. Syst. Evol. Microbiol.">
        <title>The Global Catalogue of Microorganisms (GCM) 10K type strain sequencing project: providing services to taxonomists for standard genome sequencing and annotation.</title>
        <authorList>
            <consortium name="The Broad Institute Genomics Platform"/>
            <consortium name="The Broad Institute Genome Sequencing Center for Infectious Disease"/>
            <person name="Wu L."/>
            <person name="Ma J."/>
        </authorList>
    </citation>
    <scope>NUCLEOTIDE SEQUENCE [LARGE SCALE GENOMIC DNA]</scope>
    <source>
        <strain evidence="4">CGMCC 4.7020</strain>
    </source>
</reference>
<evidence type="ECO:0000313" key="3">
    <source>
        <dbReference type="EMBL" id="MFD1311581.1"/>
    </source>
</evidence>
<name>A0ABW3XRK6_9ACTN</name>
<sequence length="198" mass="21566">MRTSGQIAAGLTCTIRYADHTSTRRSRALPEATQHTVLLARTAYAVYESLGLQRARVRSISLRADALRPAEGATRQLAATRSRWRSKPSPTGPAPDTGGLSSTPRLSRPAHTSGGRYRHQPHDRPILGNLFHGRELMWRLLCLTMNGPGVDRKAGHGGVSCRGTAGLARSASSRDCFSSCRPSQSFPMTLRGFRSRSK</sequence>
<proteinExistence type="predicted"/>
<organism evidence="3 4">
    <name type="scientific">Streptomyces kaempferi</name>
    <dbReference type="NCBI Taxonomy" id="333725"/>
    <lineage>
        <taxon>Bacteria</taxon>
        <taxon>Bacillati</taxon>
        <taxon>Actinomycetota</taxon>
        <taxon>Actinomycetes</taxon>
        <taxon>Kitasatosporales</taxon>
        <taxon>Streptomycetaceae</taxon>
        <taxon>Streptomyces</taxon>
    </lineage>
</organism>
<feature type="region of interest" description="Disordered" evidence="1">
    <location>
        <begin position="72"/>
        <end position="123"/>
    </location>
</feature>
<dbReference type="Pfam" id="PF11799">
    <property type="entry name" value="IMS_C"/>
    <property type="match status" value="1"/>
</dbReference>
<dbReference type="Proteomes" id="UP001597058">
    <property type="component" value="Unassembled WGS sequence"/>
</dbReference>
<gene>
    <name evidence="3" type="ORF">ACFQ5X_37975</name>
</gene>
<evidence type="ECO:0000313" key="4">
    <source>
        <dbReference type="Proteomes" id="UP001597058"/>
    </source>
</evidence>
<accession>A0ABW3XRK6</accession>
<evidence type="ECO:0000259" key="2">
    <source>
        <dbReference type="Pfam" id="PF11799"/>
    </source>
</evidence>
<evidence type="ECO:0000256" key="1">
    <source>
        <dbReference type="SAM" id="MobiDB-lite"/>
    </source>
</evidence>